<accession>A0A1Y1W2T1</accession>
<feature type="region of interest" description="Disordered" evidence="1">
    <location>
        <begin position="105"/>
        <end position="149"/>
    </location>
</feature>
<evidence type="ECO:0000256" key="2">
    <source>
        <dbReference type="SAM" id="SignalP"/>
    </source>
</evidence>
<dbReference type="AlphaFoldDB" id="A0A1Y1W2T1"/>
<dbReference type="OrthoDB" id="5593271at2759"/>
<dbReference type="GeneID" id="63804765"/>
<sequence length="173" mass="18147">MRLLPSVSFLAVCMLVKGAPSGWEVNPAVDTSADWSADPAAASNNVGNSVANIDSSTNIINTEIEYPDDTQMTDNTGTAVSGNNNDVMPIINAPVTVIVNEAPSNHQQANPAPVAPWGHPPGHPNASQVAGQQPPASTPLQQQQQPPVDPFTANIQNLIAYALALRQSQLQPQ</sequence>
<dbReference type="Proteomes" id="UP000193922">
    <property type="component" value="Unassembled WGS sequence"/>
</dbReference>
<dbReference type="RefSeq" id="XP_040741644.1">
    <property type="nucleotide sequence ID" value="XM_040888117.1"/>
</dbReference>
<dbReference type="EMBL" id="MCFD01000011">
    <property type="protein sequence ID" value="ORX67798.1"/>
    <property type="molecule type" value="Genomic_DNA"/>
</dbReference>
<protein>
    <submittedName>
        <fullName evidence="3">Uncharacterized protein</fullName>
    </submittedName>
</protein>
<name>A0A1Y1W2T1_9FUNG</name>
<keyword evidence="4" id="KW-1185">Reference proteome</keyword>
<evidence type="ECO:0000313" key="3">
    <source>
        <dbReference type="EMBL" id="ORX67798.1"/>
    </source>
</evidence>
<organism evidence="3 4">
    <name type="scientific">Linderina pennispora</name>
    <dbReference type="NCBI Taxonomy" id="61395"/>
    <lineage>
        <taxon>Eukaryota</taxon>
        <taxon>Fungi</taxon>
        <taxon>Fungi incertae sedis</taxon>
        <taxon>Zoopagomycota</taxon>
        <taxon>Kickxellomycotina</taxon>
        <taxon>Kickxellomycetes</taxon>
        <taxon>Kickxellales</taxon>
        <taxon>Kickxellaceae</taxon>
        <taxon>Linderina</taxon>
    </lineage>
</organism>
<comment type="caution">
    <text evidence="3">The sequence shown here is derived from an EMBL/GenBank/DDBJ whole genome shotgun (WGS) entry which is preliminary data.</text>
</comment>
<keyword evidence="2" id="KW-0732">Signal</keyword>
<proteinExistence type="predicted"/>
<reference evidence="3 4" key="1">
    <citation type="submission" date="2016-07" db="EMBL/GenBank/DDBJ databases">
        <title>Pervasive Adenine N6-methylation of Active Genes in Fungi.</title>
        <authorList>
            <consortium name="DOE Joint Genome Institute"/>
            <person name="Mondo S.J."/>
            <person name="Dannebaum R.O."/>
            <person name="Kuo R.C."/>
            <person name="Labutti K."/>
            <person name="Haridas S."/>
            <person name="Kuo A."/>
            <person name="Salamov A."/>
            <person name="Ahrendt S.R."/>
            <person name="Lipzen A."/>
            <person name="Sullivan W."/>
            <person name="Andreopoulos W.B."/>
            <person name="Clum A."/>
            <person name="Lindquist E."/>
            <person name="Daum C."/>
            <person name="Ramamoorthy G.K."/>
            <person name="Gryganskyi A."/>
            <person name="Culley D."/>
            <person name="Magnuson J.K."/>
            <person name="James T.Y."/>
            <person name="O'Malley M.A."/>
            <person name="Stajich J.E."/>
            <person name="Spatafora J.W."/>
            <person name="Visel A."/>
            <person name="Grigoriev I.V."/>
        </authorList>
    </citation>
    <scope>NUCLEOTIDE SEQUENCE [LARGE SCALE GENOMIC DNA]</scope>
    <source>
        <strain evidence="3 4">ATCC 12442</strain>
    </source>
</reference>
<evidence type="ECO:0000256" key="1">
    <source>
        <dbReference type="SAM" id="MobiDB-lite"/>
    </source>
</evidence>
<feature type="chain" id="PRO_5013390699" evidence="2">
    <location>
        <begin position="19"/>
        <end position="173"/>
    </location>
</feature>
<gene>
    <name evidence="3" type="ORF">DL89DRAFT_268998</name>
</gene>
<evidence type="ECO:0000313" key="4">
    <source>
        <dbReference type="Proteomes" id="UP000193922"/>
    </source>
</evidence>
<feature type="signal peptide" evidence="2">
    <location>
        <begin position="1"/>
        <end position="18"/>
    </location>
</feature>
<feature type="compositionally biased region" description="Low complexity" evidence="1">
    <location>
        <begin position="132"/>
        <end position="146"/>
    </location>
</feature>